<sequence length="79" mass="9358">SPPSLSGHSFTPFLPRPIFRFQRYHTLNDNCAVMQHCTHMNFLAYFLRQIKLYFGDIYSLLGFFIFLVKKIKKITQISL</sequence>
<keyword evidence="1" id="KW-0812">Transmembrane</keyword>
<reference evidence="2" key="1">
    <citation type="submission" date="2023-05" db="EMBL/GenBank/DDBJ databases">
        <authorList>
            <person name="Stuckert A."/>
        </authorList>
    </citation>
    <scope>NUCLEOTIDE SEQUENCE</scope>
</reference>
<dbReference type="Proteomes" id="UP001162483">
    <property type="component" value="Unassembled WGS sequence"/>
</dbReference>
<keyword evidence="1" id="KW-0472">Membrane</keyword>
<feature type="non-terminal residue" evidence="2">
    <location>
        <position position="1"/>
    </location>
</feature>
<evidence type="ECO:0000313" key="2">
    <source>
        <dbReference type="EMBL" id="CAI9579979.1"/>
    </source>
</evidence>
<comment type="caution">
    <text evidence="2">The sequence shown here is derived from an EMBL/GenBank/DDBJ whole genome shotgun (WGS) entry which is preliminary data.</text>
</comment>
<accession>A0ABN9E6V6</accession>
<dbReference type="EMBL" id="CATNWA010015146">
    <property type="protein sequence ID" value="CAI9579979.1"/>
    <property type="molecule type" value="Genomic_DNA"/>
</dbReference>
<gene>
    <name evidence="2" type="ORF">SPARVUS_LOCUS9216057</name>
</gene>
<protein>
    <submittedName>
        <fullName evidence="2">Uncharacterized protein</fullName>
    </submittedName>
</protein>
<keyword evidence="1" id="KW-1133">Transmembrane helix</keyword>
<organism evidence="2 3">
    <name type="scientific">Staurois parvus</name>
    <dbReference type="NCBI Taxonomy" id="386267"/>
    <lineage>
        <taxon>Eukaryota</taxon>
        <taxon>Metazoa</taxon>
        <taxon>Chordata</taxon>
        <taxon>Craniata</taxon>
        <taxon>Vertebrata</taxon>
        <taxon>Euteleostomi</taxon>
        <taxon>Amphibia</taxon>
        <taxon>Batrachia</taxon>
        <taxon>Anura</taxon>
        <taxon>Neobatrachia</taxon>
        <taxon>Ranoidea</taxon>
        <taxon>Ranidae</taxon>
        <taxon>Staurois</taxon>
    </lineage>
</organism>
<evidence type="ECO:0000256" key="1">
    <source>
        <dbReference type="SAM" id="Phobius"/>
    </source>
</evidence>
<keyword evidence="3" id="KW-1185">Reference proteome</keyword>
<proteinExistence type="predicted"/>
<feature type="transmembrane region" description="Helical" evidence="1">
    <location>
        <begin position="50"/>
        <end position="68"/>
    </location>
</feature>
<evidence type="ECO:0000313" key="3">
    <source>
        <dbReference type="Proteomes" id="UP001162483"/>
    </source>
</evidence>
<name>A0ABN9E6V6_9NEOB</name>